<organism evidence="2 3">
    <name type="scientific">Scophthalmus maximus</name>
    <name type="common">Turbot</name>
    <name type="synonym">Psetta maxima</name>
    <dbReference type="NCBI Taxonomy" id="52904"/>
    <lineage>
        <taxon>Eukaryota</taxon>
        <taxon>Metazoa</taxon>
        <taxon>Chordata</taxon>
        <taxon>Craniata</taxon>
        <taxon>Vertebrata</taxon>
        <taxon>Euteleostomi</taxon>
        <taxon>Actinopterygii</taxon>
        <taxon>Neopterygii</taxon>
        <taxon>Teleostei</taxon>
        <taxon>Neoteleostei</taxon>
        <taxon>Acanthomorphata</taxon>
        <taxon>Carangaria</taxon>
        <taxon>Pleuronectiformes</taxon>
        <taxon>Pleuronectoidei</taxon>
        <taxon>Scophthalmidae</taxon>
        <taxon>Scophthalmus</taxon>
    </lineage>
</organism>
<proteinExistence type="predicted"/>
<feature type="compositionally biased region" description="Low complexity" evidence="1">
    <location>
        <begin position="73"/>
        <end position="83"/>
    </location>
</feature>
<accession>A0A6A4TVH4</accession>
<gene>
    <name evidence="2" type="ORF">F2P81_000304</name>
</gene>
<feature type="region of interest" description="Disordered" evidence="1">
    <location>
        <begin position="1"/>
        <end position="84"/>
    </location>
</feature>
<evidence type="ECO:0000313" key="2">
    <source>
        <dbReference type="EMBL" id="KAF0046671.1"/>
    </source>
</evidence>
<dbReference type="AlphaFoldDB" id="A0A6A4TVH4"/>
<evidence type="ECO:0000256" key="1">
    <source>
        <dbReference type="SAM" id="MobiDB-lite"/>
    </source>
</evidence>
<dbReference type="Proteomes" id="UP000438429">
    <property type="component" value="Unassembled WGS sequence"/>
</dbReference>
<protein>
    <submittedName>
        <fullName evidence="2">Uncharacterized protein</fullName>
    </submittedName>
</protein>
<name>A0A6A4TVH4_SCOMX</name>
<dbReference type="EMBL" id="VEVO01000001">
    <property type="protein sequence ID" value="KAF0046671.1"/>
    <property type="molecule type" value="Genomic_DNA"/>
</dbReference>
<reference evidence="2 3" key="1">
    <citation type="submission" date="2019-06" db="EMBL/GenBank/DDBJ databases">
        <title>Draft genomes of female and male turbot (Scophthalmus maximus).</title>
        <authorList>
            <person name="Xu H."/>
            <person name="Xu X.-W."/>
            <person name="Shao C."/>
            <person name="Chen S."/>
        </authorList>
    </citation>
    <scope>NUCLEOTIDE SEQUENCE [LARGE SCALE GENOMIC DNA]</scope>
    <source>
        <strain evidence="2">Ysfricsl-2016a</strain>
        <tissue evidence="2">Blood</tissue>
    </source>
</reference>
<sequence length="123" mass="13305">MQNSSHKSSESCVLIGSFDPPVKDVGGVSHSRGGRGGPSGEETTELSNPNNRLKSFPPVRYEPEGEGAGEGATGETRGRQTQTPDREFRLFWGVSQDLLYICQICEVLLFPVDSSVTSSEELD</sequence>
<comment type="caution">
    <text evidence="2">The sequence shown here is derived from an EMBL/GenBank/DDBJ whole genome shotgun (WGS) entry which is preliminary data.</text>
</comment>
<evidence type="ECO:0000313" key="3">
    <source>
        <dbReference type="Proteomes" id="UP000438429"/>
    </source>
</evidence>